<dbReference type="Proteomes" id="UP001177140">
    <property type="component" value="Unassembled WGS sequence"/>
</dbReference>
<keyword evidence="7" id="KW-1185">Reference proteome</keyword>
<keyword evidence="4" id="KW-0732">Signal</keyword>
<sequence length="214" mass="24723">MSTSLNSTENKNLPMSENIYCCFFLPSWILQQKNTSLNSTIKMWTGNWPGWYTFMSKCLLNTVEACALHVWPALDKHFNFIKCVETFVYKDQQSQWKSCYSKLGYEEESINQCLKSGLEKQLELGHAKVTGDLKPPHDFVPWVTVNNEPLINETINFQTYVCNAYKGTKPAACQGQQMDITLINQMLQVSFMNETTPTTKIMSPTTKLRRRMKF</sequence>
<keyword evidence="3" id="KW-0964">Secreted</keyword>
<accession>A0AA41VCZ8</accession>
<comment type="caution">
    <text evidence="6">The sequence shown here is derived from an EMBL/GenBank/DDBJ whole genome shotgun (WGS) entry which is preliminary data.</text>
</comment>
<proteinExistence type="inferred from homology"/>
<evidence type="ECO:0000256" key="3">
    <source>
        <dbReference type="ARBA" id="ARBA00022525"/>
    </source>
</evidence>
<evidence type="ECO:0000256" key="5">
    <source>
        <dbReference type="ARBA" id="ARBA00023180"/>
    </source>
</evidence>
<dbReference type="PANTHER" id="PTHR13234">
    <property type="entry name" value="GAMMA-INTERFERON INDUCIBLE LYSOSOMAL THIOL REDUCTASE GILT"/>
    <property type="match status" value="1"/>
</dbReference>
<comment type="similarity">
    <text evidence="2">Belongs to the GILT family.</text>
</comment>
<gene>
    <name evidence="6" type="ORF">MKW94_022141</name>
</gene>
<keyword evidence="5" id="KW-0325">Glycoprotein</keyword>
<dbReference type="Pfam" id="PF03227">
    <property type="entry name" value="GILT"/>
    <property type="match status" value="1"/>
</dbReference>
<evidence type="ECO:0000313" key="6">
    <source>
        <dbReference type="EMBL" id="MCL7038976.1"/>
    </source>
</evidence>
<protein>
    <submittedName>
        <fullName evidence="6">Uncharacterized protein</fullName>
    </submittedName>
</protein>
<dbReference type="EMBL" id="JAJJMA010196266">
    <property type="protein sequence ID" value="MCL7038976.1"/>
    <property type="molecule type" value="Genomic_DNA"/>
</dbReference>
<dbReference type="GO" id="GO:0005576">
    <property type="term" value="C:extracellular region"/>
    <property type="evidence" value="ECO:0007669"/>
    <property type="project" value="UniProtKB-SubCell"/>
</dbReference>
<dbReference type="InterPro" id="IPR004911">
    <property type="entry name" value="Interferon-induced_GILT"/>
</dbReference>
<organism evidence="6 7">
    <name type="scientific">Papaver nudicaule</name>
    <name type="common">Iceland poppy</name>
    <dbReference type="NCBI Taxonomy" id="74823"/>
    <lineage>
        <taxon>Eukaryota</taxon>
        <taxon>Viridiplantae</taxon>
        <taxon>Streptophyta</taxon>
        <taxon>Embryophyta</taxon>
        <taxon>Tracheophyta</taxon>
        <taxon>Spermatophyta</taxon>
        <taxon>Magnoliopsida</taxon>
        <taxon>Ranunculales</taxon>
        <taxon>Papaveraceae</taxon>
        <taxon>Papaveroideae</taxon>
        <taxon>Papaver</taxon>
    </lineage>
</organism>
<evidence type="ECO:0000256" key="4">
    <source>
        <dbReference type="ARBA" id="ARBA00022729"/>
    </source>
</evidence>
<dbReference type="GO" id="GO:0016671">
    <property type="term" value="F:oxidoreductase activity, acting on a sulfur group of donors, disulfide as acceptor"/>
    <property type="evidence" value="ECO:0007669"/>
    <property type="project" value="InterPro"/>
</dbReference>
<evidence type="ECO:0000313" key="7">
    <source>
        <dbReference type="Proteomes" id="UP001177140"/>
    </source>
</evidence>
<comment type="subcellular location">
    <subcellularLocation>
        <location evidence="1">Secreted</location>
    </subcellularLocation>
</comment>
<name>A0AA41VCZ8_PAPNU</name>
<reference evidence="6" key="1">
    <citation type="submission" date="2022-03" db="EMBL/GenBank/DDBJ databases">
        <title>A functionally conserved STORR gene fusion in Papaver species that diverged 16.8 million years ago.</title>
        <authorList>
            <person name="Catania T."/>
        </authorList>
    </citation>
    <scope>NUCLEOTIDE SEQUENCE</scope>
    <source>
        <strain evidence="6">S-191538</strain>
    </source>
</reference>
<dbReference type="PANTHER" id="PTHR13234:SF8">
    <property type="entry name" value="GAMMA-INTERFERON-INDUCIBLE LYSOSOMAL THIOL REDUCTASE"/>
    <property type="match status" value="1"/>
</dbReference>
<evidence type="ECO:0000256" key="1">
    <source>
        <dbReference type="ARBA" id="ARBA00004613"/>
    </source>
</evidence>
<dbReference type="AlphaFoldDB" id="A0AA41VCZ8"/>
<evidence type="ECO:0000256" key="2">
    <source>
        <dbReference type="ARBA" id="ARBA00005679"/>
    </source>
</evidence>